<comment type="caution">
    <text evidence="4">The sequence shown here is derived from an EMBL/GenBank/DDBJ whole genome shotgun (WGS) entry which is preliminary data.</text>
</comment>
<feature type="domain" description="Anaphase-promoting complex subunit 4-like WD40" evidence="3">
    <location>
        <begin position="54"/>
        <end position="130"/>
    </location>
</feature>
<dbReference type="PANTHER" id="PTHR44414:SF1">
    <property type="entry name" value="PROTEIN NEDD1"/>
    <property type="match status" value="1"/>
</dbReference>
<proteinExistence type="predicted"/>
<dbReference type="PANTHER" id="PTHR44414">
    <property type="entry name" value="PROTEIN NEDD1"/>
    <property type="match status" value="1"/>
</dbReference>
<dbReference type="AlphaFoldDB" id="A0AB34IK55"/>
<dbReference type="Proteomes" id="UP001515480">
    <property type="component" value="Unassembled WGS sequence"/>
</dbReference>
<dbReference type="GO" id="GO:0000922">
    <property type="term" value="C:spindle pole"/>
    <property type="evidence" value="ECO:0007669"/>
    <property type="project" value="TreeGrafter"/>
</dbReference>
<dbReference type="EMBL" id="JBGBPQ010000024">
    <property type="protein sequence ID" value="KAL1500032.1"/>
    <property type="molecule type" value="Genomic_DNA"/>
</dbReference>
<gene>
    <name evidence="4" type="ORF">AB1Y20_012709</name>
</gene>
<dbReference type="InterPro" id="IPR052818">
    <property type="entry name" value="NEDD1_Spindle_Assembly"/>
</dbReference>
<dbReference type="SMART" id="SM00320">
    <property type="entry name" value="WD40"/>
    <property type="match status" value="6"/>
</dbReference>
<feature type="compositionally biased region" description="Basic and acidic residues" evidence="2">
    <location>
        <begin position="501"/>
        <end position="510"/>
    </location>
</feature>
<organism evidence="4 5">
    <name type="scientific">Prymnesium parvum</name>
    <name type="common">Toxic golden alga</name>
    <dbReference type="NCBI Taxonomy" id="97485"/>
    <lineage>
        <taxon>Eukaryota</taxon>
        <taxon>Haptista</taxon>
        <taxon>Haptophyta</taxon>
        <taxon>Prymnesiophyceae</taxon>
        <taxon>Prymnesiales</taxon>
        <taxon>Prymnesiaceae</taxon>
        <taxon>Prymnesium</taxon>
    </lineage>
</organism>
<evidence type="ECO:0000256" key="2">
    <source>
        <dbReference type="SAM" id="MobiDB-lite"/>
    </source>
</evidence>
<feature type="repeat" description="WD" evidence="1">
    <location>
        <begin position="188"/>
        <end position="212"/>
    </location>
</feature>
<feature type="region of interest" description="Disordered" evidence="2">
    <location>
        <begin position="428"/>
        <end position="468"/>
    </location>
</feature>
<feature type="repeat" description="WD" evidence="1">
    <location>
        <begin position="117"/>
        <end position="147"/>
    </location>
</feature>
<dbReference type="GO" id="GO:0000278">
    <property type="term" value="P:mitotic cell cycle"/>
    <property type="evidence" value="ECO:0007669"/>
    <property type="project" value="TreeGrafter"/>
</dbReference>
<dbReference type="GO" id="GO:0007020">
    <property type="term" value="P:microtubule nucleation"/>
    <property type="evidence" value="ECO:0007669"/>
    <property type="project" value="TreeGrafter"/>
</dbReference>
<feature type="region of interest" description="Disordered" evidence="2">
    <location>
        <begin position="486"/>
        <end position="536"/>
    </location>
</feature>
<dbReference type="PROSITE" id="PS50082">
    <property type="entry name" value="WD_REPEATS_2"/>
    <property type="match status" value="4"/>
</dbReference>
<feature type="region of interest" description="Disordered" evidence="2">
    <location>
        <begin position="321"/>
        <end position="413"/>
    </location>
</feature>
<reference evidence="4 5" key="1">
    <citation type="journal article" date="2024" name="Science">
        <title>Giant polyketide synthase enzymes in the biosynthesis of giant marine polyether toxins.</title>
        <authorList>
            <person name="Fallon T.R."/>
            <person name="Shende V.V."/>
            <person name="Wierzbicki I.H."/>
            <person name="Pendleton A.L."/>
            <person name="Watervoot N.F."/>
            <person name="Auber R.P."/>
            <person name="Gonzalez D.J."/>
            <person name="Wisecaver J.H."/>
            <person name="Moore B.S."/>
        </authorList>
    </citation>
    <scope>NUCLEOTIDE SEQUENCE [LARGE SCALE GENOMIC DNA]</scope>
    <source>
        <strain evidence="4 5">12B1</strain>
    </source>
</reference>
<keyword evidence="1" id="KW-0853">WD repeat</keyword>
<evidence type="ECO:0000256" key="1">
    <source>
        <dbReference type="PROSITE-ProRule" id="PRU00221"/>
    </source>
</evidence>
<dbReference type="InterPro" id="IPR001680">
    <property type="entry name" value="WD40_rpt"/>
</dbReference>
<dbReference type="GO" id="GO:0036064">
    <property type="term" value="C:ciliary basal body"/>
    <property type="evidence" value="ECO:0007669"/>
    <property type="project" value="TreeGrafter"/>
</dbReference>
<dbReference type="GO" id="GO:0005813">
    <property type="term" value="C:centrosome"/>
    <property type="evidence" value="ECO:0007669"/>
    <property type="project" value="TreeGrafter"/>
</dbReference>
<dbReference type="GO" id="GO:0043015">
    <property type="term" value="F:gamma-tubulin binding"/>
    <property type="evidence" value="ECO:0007669"/>
    <property type="project" value="TreeGrafter"/>
</dbReference>
<feature type="compositionally biased region" description="Low complexity" evidence="2">
    <location>
        <begin position="438"/>
        <end position="450"/>
    </location>
</feature>
<dbReference type="InterPro" id="IPR036322">
    <property type="entry name" value="WD40_repeat_dom_sf"/>
</dbReference>
<evidence type="ECO:0000313" key="4">
    <source>
        <dbReference type="EMBL" id="KAL1500032.1"/>
    </source>
</evidence>
<feature type="compositionally biased region" description="Low complexity" evidence="2">
    <location>
        <begin position="365"/>
        <end position="385"/>
    </location>
</feature>
<dbReference type="InterPro" id="IPR015943">
    <property type="entry name" value="WD40/YVTN_repeat-like_dom_sf"/>
</dbReference>
<dbReference type="Pfam" id="PF12894">
    <property type="entry name" value="ANAPC4_WD40"/>
    <property type="match status" value="1"/>
</dbReference>
<protein>
    <recommendedName>
        <fullName evidence="3">Anaphase-promoting complex subunit 4-like WD40 domain-containing protein</fullName>
    </recommendedName>
</protein>
<dbReference type="Gene3D" id="2.130.10.10">
    <property type="entry name" value="YVTN repeat-like/Quinoprotein amine dehydrogenase"/>
    <property type="match status" value="2"/>
</dbReference>
<feature type="compositionally biased region" description="Polar residues" evidence="2">
    <location>
        <begin position="518"/>
        <end position="536"/>
    </location>
</feature>
<feature type="repeat" description="WD" evidence="1">
    <location>
        <begin position="217"/>
        <end position="259"/>
    </location>
</feature>
<dbReference type="GO" id="GO:0005737">
    <property type="term" value="C:cytoplasm"/>
    <property type="evidence" value="ECO:0007669"/>
    <property type="project" value="TreeGrafter"/>
</dbReference>
<evidence type="ECO:0000259" key="3">
    <source>
        <dbReference type="Pfam" id="PF12894"/>
    </source>
</evidence>
<feature type="compositionally biased region" description="Pro residues" evidence="2">
    <location>
        <begin position="347"/>
        <end position="364"/>
    </location>
</feature>
<dbReference type="GO" id="GO:0005814">
    <property type="term" value="C:centriole"/>
    <property type="evidence" value="ECO:0007669"/>
    <property type="project" value="TreeGrafter"/>
</dbReference>
<name>A0AB34IK55_PRYPA</name>
<evidence type="ECO:0000313" key="5">
    <source>
        <dbReference type="Proteomes" id="UP001515480"/>
    </source>
</evidence>
<feature type="compositionally biased region" description="Low complexity" evidence="2">
    <location>
        <begin position="395"/>
        <end position="413"/>
    </location>
</feature>
<dbReference type="InterPro" id="IPR024977">
    <property type="entry name" value="Apc4-like_WD40_dom"/>
</dbReference>
<feature type="compositionally biased region" description="Polar residues" evidence="2">
    <location>
        <begin position="329"/>
        <end position="341"/>
    </location>
</feature>
<sequence length="536" mass="56020">MAALPLPLLATASEGLAVWQPGVDAPLVDSLPHDAPVSCLRWTTDDRVLASTSADGCVVLTRLEREAVDRLQVAPSGSGVAVLSLTWSPGSRYLATGASDAAIRVFDLRKGVQALTLRGHRAAVRSISWSPSEVYVASASDSGDILVHRVQGSVAVVARLEHPLYATRISATAPPPVGYVQWATFQPSLLAAGADDGTVTIWDVVPSASVLAPLHAFNEHSDACTGVQWSPVNQHLLVSASTDGWLVFYDVTKRARLREIQVVEPITAFSLSHDSLFIACGTATGKLRLFDLRVTRDSAVWTVQAHDGPLSCVSFQRLGMRPPVARGGSTPSAPPQLSTPDSRAHRSPPPPEASGRPTPPPSFPTPAAERAAAAVATPASAVAARCKPPRQTEQAGAEAEGGASTGAAARADGALPRWLPSRLTGRMGDACLDERSPAASSWDASSTQSSPDAGAAAETSGVGGEPCARLAPRKAWQAELDYDCPSSSALPKRAGATRTCGRRETDRWSSSDRGLAPPTSNYATTSCASSCNVRGW</sequence>
<keyword evidence="5" id="KW-1185">Reference proteome</keyword>
<feature type="repeat" description="WD" evidence="1">
    <location>
        <begin position="75"/>
        <end position="116"/>
    </location>
</feature>
<accession>A0AB34IK55</accession>
<dbReference type="SUPFAM" id="SSF50978">
    <property type="entry name" value="WD40 repeat-like"/>
    <property type="match status" value="1"/>
</dbReference>
<dbReference type="Pfam" id="PF00400">
    <property type="entry name" value="WD40"/>
    <property type="match status" value="2"/>
</dbReference>